<evidence type="ECO:0000313" key="3">
    <source>
        <dbReference type="Proteomes" id="UP001054945"/>
    </source>
</evidence>
<dbReference type="EMBL" id="BPLR01010708">
    <property type="protein sequence ID" value="GIY41365.1"/>
    <property type="molecule type" value="Genomic_DNA"/>
</dbReference>
<evidence type="ECO:0000313" key="2">
    <source>
        <dbReference type="EMBL" id="GIY41365.1"/>
    </source>
</evidence>
<protein>
    <submittedName>
        <fullName evidence="2">Uncharacterized protein</fullName>
    </submittedName>
</protein>
<evidence type="ECO:0000256" key="1">
    <source>
        <dbReference type="SAM" id="MobiDB-lite"/>
    </source>
</evidence>
<accession>A0AAV4T5H3</accession>
<organism evidence="2 3">
    <name type="scientific">Caerostris extrusa</name>
    <name type="common">Bark spider</name>
    <name type="synonym">Caerostris bankana</name>
    <dbReference type="NCBI Taxonomy" id="172846"/>
    <lineage>
        <taxon>Eukaryota</taxon>
        <taxon>Metazoa</taxon>
        <taxon>Ecdysozoa</taxon>
        <taxon>Arthropoda</taxon>
        <taxon>Chelicerata</taxon>
        <taxon>Arachnida</taxon>
        <taxon>Araneae</taxon>
        <taxon>Araneomorphae</taxon>
        <taxon>Entelegynae</taxon>
        <taxon>Araneoidea</taxon>
        <taxon>Araneidae</taxon>
        <taxon>Caerostris</taxon>
    </lineage>
</organism>
<gene>
    <name evidence="2" type="ORF">CEXT_181391</name>
</gene>
<keyword evidence="3" id="KW-1185">Reference proteome</keyword>
<dbReference type="AlphaFoldDB" id="A0AAV4T5H3"/>
<name>A0AAV4T5H3_CAEEX</name>
<feature type="region of interest" description="Disordered" evidence="1">
    <location>
        <begin position="1"/>
        <end position="24"/>
    </location>
</feature>
<dbReference type="Proteomes" id="UP001054945">
    <property type="component" value="Unassembled WGS sequence"/>
</dbReference>
<comment type="caution">
    <text evidence="2">The sequence shown here is derived from an EMBL/GenBank/DDBJ whole genome shotgun (WGS) entry which is preliminary data.</text>
</comment>
<proteinExistence type="predicted"/>
<sequence>MYHIPLNSKRLSRKNSSKLPPPPRFGAFQSLSPSLREKFNVDGDFSGLKTTCSEFQTGVEILCSFENAVGKVEPQ</sequence>
<reference evidence="2 3" key="1">
    <citation type="submission" date="2021-06" db="EMBL/GenBank/DDBJ databases">
        <title>Caerostris extrusa draft genome.</title>
        <authorList>
            <person name="Kono N."/>
            <person name="Arakawa K."/>
        </authorList>
    </citation>
    <scope>NUCLEOTIDE SEQUENCE [LARGE SCALE GENOMIC DNA]</scope>
</reference>